<sequence>MVFRTAIISLALVCAIHTDGSKIDALDEDKCPDNWTGVGIDGEMICCFGRPETVGTDDGVSGYCCVYDNSPGSRNINETGCSTRIDVTETGYMSLVSAASKSIMATASASHDEKTSLSITQTAEPTAPDSTEGTNTENAGSIVTKNLIAKFSGVTIVAMLFIY</sequence>
<gene>
    <name evidence="3" type="ORF">FSARC_7760</name>
</gene>
<name>A0A8H4TUM0_9HYPO</name>
<keyword evidence="2" id="KW-0732">Signal</keyword>
<evidence type="ECO:0000256" key="2">
    <source>
        <dbReference type="SAM" id="SignalP"/>
    </source>
</evidence>
<keyword evidence="4" id="KW-1185">Reference proteome</keyword>
<reference evidence="3" key="2">
    <citation type="submission" date="2020-05" db="EMBL/GenBank/DDBJ databases">
        <authorList>
            <person name="Kim H.-S."/>
            <person name="Proctor R.H."/>
            <person name="Brown D.W."/>
        </authorList>
    </citation>
    <scope>NUCLEOTIDE SEQUENCE</scope>
    <source>
        <strain evidence="3">NRRL 20472</strain>
    </source>
</reference>
<dbReference type="EMBL" id="JABEXW010000418">
    <property type="protein sequence ID" value="KAF4964315.1"/>
    <property type="molecule type" value="Genomic_DNA"/>
</dbReference>
<dbReference type="Proteomes" id="UP000622797">
    <property type="component" value="Unassembled WGS sequence"/>
</dbReference>
<accession>A0A8H4TUM0</accession>
<evidence type="ECO:0000313" key="4">
    <source>
        <dbReference type="Proteomes" id="UP000622797"/>
    </source>
</evidence>
<dbReference type="AlphaFoldDB" id="A0A8H4TUM0"/>
<feature type="region of interest" description="Disordered" evidence="1">
    <location>
        <begin position="114"/>
        <end position="138"/>
    </location>
</feature>
<comment type="caution">
    <text evidence="3">The sequence shown here is derived from an EMBL/GenBank/DDBJ whole genome shotgun (WGS) entry which is preliminary data.</text>
</comment>
<reference evidence="3" key="1">
    <citation type="journal article" date="2020" name="BMC Genomics">
        <title>Correction to: Identification and distribution of gene clusters required for synthesis of sphingolipid metabolism inhibitors in diverse species of the filamentous fungus Fusarium.</title>
        <authorList>
            <person name="Kim H.S."/>
            <person name="Lohmar J.M."/>
            <person name="Busman M."/>
            <person name="Brown D.W."/>
            <person name="Naumann T.A."/>
            <person name="Divon H.H."/>
            <person name="Lysoe E."/>
            <person name="Uhlig S."/>
            <person name="Proctor R.H."/>
        </authorList>
    </citation>
    <scope>NUCLEOTIDE SEQUENCE</scope>
    <source>
        <strain evidence="3">NRRL 20472</strain>
    </source>
</reference>
<evidence type="ECO:0000256" key="1">
    <source>
        <dbReference type="SAM" id="MobiDB-lite"/>
    </source>
</evidence>
<evidence type="ECO:0000313" key="3">
    <source>
        <dbReference type="EMBL" id="KAF4964315.1"/>
    </source>
</evidence>
<feature type="compositionally biased region" description="Polar residues" evidence="1">
    <location>
        <begin position="116"/>
        <end position="138"/>
    </location>
</feature>
<feature type="chain" id="PRO_5034585826" evidence="2">
    <location>
        <begin position="21"/>
        <end position="163"/>
    </location>
</feature>
<proteinExistence type="predicted"/>
<protein>
    <submittedName>
        <fullName evidence="3">Uncharacterized protein</fullName>
    </submittedName>
</protein>
<feature type="signal peptide" evidence="2">
    <location>
        <begin position="1"/>
        <end position="20"/>
    </location>
</feature>
<organism evidence="3 4">
    <name type="scientific">Fusarium sarcochroum</name>
    <dbReference type="NCBI Taxonomy" id="1208366"/>
    <lineage>
        <taxon>Eukaryota</taxon>
        <taxon>Fungi</taxon>
        <taxon>Dikarya</taxon>
        <taxon>Ascomycota</taxon>
        <taxon>Pezizomycotina</taxon>
        <taxon>Sordariomycetes</taxon>
        <taxon>Hypocreomycetidae</taxon>
        <taxon>Hypocreales</taxon>
        <taxon>Nectriaceae</taxon>
        <taxon>Fusarium</taxon>
        <taxon>Fusarium lateritium species complex</taxon>
    </lineage>
</organism>